<proteinExistence type="predicted"/>
<evidence type="ECO:0008006" key="4">
    <source>
        <dbReference type="Google" id="ProtNLM"/>
    </source>
</evidence>
<reference evidence="2 3" key="1">
    <citation type="submission" date="2019-03" db="EMBL/GenBank/DDBJ databases">
        <title>Draft genome sequences of novel Actinobacteria.</title>
        <authorList>
            <person name="Sahin N."/>
            <person name="Ay H."/>
            <person name="Saygin H."/>
        </authorList>
    </citation>
    <scope>NUCLEOTIDE SEQUENCE [LARGE SCALE GENOMIC DNA]</scope>
    <source>
        <strain evidence="2 3">DSM 41900</strain>
    </source>
</reference>
<keyword evidence="3" id="KW-1185">Reference proteome</keyword>
<evidence type="ECO:0000313" key="3">
    <source>
        <dbReference type="Proteomes" id="UP000295345"/>
    </source>
</evidence>
<protein>
    <recommendedName>
        <fullName evidence="4">WXG100 family type VII secretion target</fullName>
    </recommendedName>
</protein>
<accession>A0A4R4T352</accession>
<dbReference type="EMBL" id="SMKI01000361">
    <property type="protein sequence ID" value="TDC68809.1"/>
    <property type="molecule type" value="Genomic_DNA"/>
</dbReference>
<gene>
    <name evidence="2" type="ORF">E1283_26860</name>
</gene>
<name>A0A4R4T352_9ACTN</name>
<sequence length="147" mass="15860">MADLSADYAGILDTTTKLSTQCGIIIPEIYSLMAEVSTLLDNGLYLEQASPALKTAYEEFSRSLQSAAGNLQIFANIFTGIKESLQNNDAELFSSTLSSLDGEGGYEVTAEDFTTEPPDPPEWNSENNIGGTPVTWNEDRTQLTGHG</sequence>
<dbReference type="AlphaFoldDB" id="A0A4R4T352"/>
<evidence type="ECO:0000313" key="2">
    <source>
        <dbReference type="EMBL" id="TDC68809.1"/>
    </source>
</evidence>
<evidence type="ECO:0000256" key="1">
    <source>
        <dbReference type="SAM" id="MobiDB-lite"/>
    </source>
</evidence>
<comment type="caution">
    <text evidence="2">The sequence shown here is derived from an EMBL/GenBank/DDBJ whole genome shotgun (WGS) entry which is preliminary data.</text>
</comment>
<dbReference type="OrthoDB" id="4177371at2"/>
<dbReference type="RefSeq" id="WP_132820747.1">
    <property type="nucleotide sequence ID" value="NZ_SMKI01000361.1"/>
</dbReference>
<dbReference type="Proteomes" id="UP000295345">
    <property type="component" value="Unassembled WGS sequence"/>
</dbReference>
<feature type="region of interest" description="Disordered" evidence="1">
    <location>
        <begin position="110"/>
        <end position="147"/>
    </location>
</feature>
<organism evidence="2 3">
    <name type="scientific">Streptomyces hainanensis</name>
    <dbReference type="NCBI Taxonomy" id="402648"/>
    <lineage>
        <taxon>Bacteria</taxon>
        <taxon>Bacillati</taxon>
        <taxon>Actinomycetota</taxon>
        <taxon>Actinomycetes</taxon>
        <taxon>Kitasatosporales</taxon>
        <taxon>Streptomycetaceae</taxon>
        <taxon>Streptomyces</taxon>
    </lineage>
</organism>